<dbReference type="InterPro" id="IPR021013">
    <property type="entry name" value="ATPase_Vma12"/>
</dbReference>
<evidence type="ECO:0000256" key="4">
    <source>
        <dbReference type="ARBA" id="ARBA00022989"/>
    </source>
</evidence>
<accession>A0ABM1MNN0</accession>
<name>A0ABM1MNN0_NICVS</name>
<feature type="transmembrane region" description="Helical" evidence="6">
    <location>
        <begin position="216"/>
        <end position="236"/>
    </location>
</feature>
<proteinExistence type="predicted"/>
<evidence type="ECO:0000256" key="6">
    <source>
        <dbReference type="SAM" id="Phobius"/>
    </source>
</evidence>
<dbReference type="Pfam" id="PF11712">
    <property type="entry name" value="Vma12"/>
    <property type="match status" value="1"/>
</dbReference>
<dbReference type="PANTHER" id="PTHR31394:SF1">
    <property type="entry name" value="TRANSMEMBRANE PROTEIN 199"/>
    <property type="match status" value="1"/>
</dbReference>
<dbReference type="PANTHER" id="PTHR31394">
    <property type="entry name" value="TRANSMEMBRANE PROTEIN 199"/>
    <property type="match status" value="1"/>
</dbReference>
<comment type="subcellular location">
    <subcellularLocation>
        <location evidence="1">Endoplasmic reticulum membrane</location>
        <topology evidence="1">Multi-pass membrane protein</topology>
    </subcellularLocation>
</comment>
<evidence type="ECO:0000256" key="5">
    <source>
        <dbReference type="ARBA" id="ARBA00023136"/>
    </source>
</evidence>
<protein>
    <submittedName>
        <fullName evidence="8">Uncharacterized protein LOC108562382 isoform X1</fullName>
    </submittedName>
</protein>
<gene>
    <name evidence="8" type="primary">LOC108562382</name>
</gene>
<keyword evidence="5 6" id="KW-0472">Membrane</keyword>
<evidence type="ECO:0000313" key="8">
    <source>
        <dbReference type="RefSeq" id="XP_017776180.1"/>
    </source>
</evidence>
<sequence length="255" mass="29749">MSVGPIENCYIGVRPSKALQDYIRAIESEDGMPINVLNYRSAEESADPKPNCMEVLFDPSNKKFLDCLDMDKAKDHYQMKDGRVDNGCDDLLYLKDLHWIRDHIDAGGDRNVHFNELFEGSILVVPKNKTVTRNQELEKRCIRLRAHQMNREYYDMVRNVDGSRRRNFEDSIPQMKKCIETEMIVVFQFIVSVLASFFFGYIGMDWLFGPEKEGNRIIRGVMSAFLVAVAEFYFLLKKFIVHFNMNIDNSVYNRI</sequence>
<keyword evidence="7" id="KW-1185">Reference proteome</keyword>
<keyword evidence="2 6" id="KW-0812">Transmembrane</keyword>
<feature type="transmembrane region" description="Helical" evidence="6">
    <location>
        <begin position="184"/>
        <end position="204"/>
    </location>
</feature>
<dbReference type="Proteomes" id="UP000695000">
    <property type="component" value="Unplaced"/>
</dbReference>
<dbReference type="RefSeq" id="XP_017776180.1">
    <property type="nucleotide sequence ID" value="XM_017920691.1"/>
</dbReference>
<dbReference type="GeneID" id="108562382"/>
<reference evidence="8" key="1">
    <citation type="submission" date="2025-08" db="UniProtKB">
        <authorList>
            <consortium name="RefSeq"/>
        </authorList>
    </citation>
    <scope>IDENTIFICATION</scope>
    <source>
        <tissue evidence="8">Whole Larva</tissue>
    </source>
</reference>
<organism evidence="7 8">
    <name type="scientific">Nicrophorus vespilloides</name>
    <name type="common">Boreal carrion beetle</name>
    <dbReference type="NCBI Taxonomy" id="110193"/>
    <lineage>
        <taxon>Eukaryota</taxon>
        <taxon>Metazoa</taxon>
        <taxon>Ecdysozoa</taxon>
        <taxon>Arthropoda</taxon>
        <taxon>Hexapoda</taxon>
        <taxon>Insecta</taxon>
        <taxon>Pterygota</taxon>
        <taxon>Neoptera</taxon>
        <taxon>Endopterygota</taxon>
        <taxon>Coleoptera</taxon>
        <taxon>Polyphaga</taxon>
        <taxon>Staphyliniformia</taxon>
        <taxon>Silphidae</taxon>
        <taxon>Nicrophorinae</taxon>
        <taxon>Nicrophorus</taxon>
    </lineage>
</organism>
<evidence type="ECO:0000313" key="7">
    <source>
        <dbReference type="Proteomes" id="UP000695000"/>
    </source>
</evidence>
<evidence type="ECO:0000256" key="2">
    <source>
        <dbReference type="ARBA" id="ARBA00022692"/>
    </source>
</evidence>
<evidence type="ECO:0000256" key="1">
    <source>
        <dbReference type="ARBA" id="ARBA00004477"/>
    </source>
</evidence>
<keyword evidence="3" id="KW-0256">Endoplasmic reticulum</keyword>
<keyword evidence="4 6" id="KW-1133">Transmembrane helix</keyword>
<evidence type="ECO:0000256" key="3">
    <source>
        <dbReference type="ARBA" id="ARBA00022824"/>
    </source>
</evidence>